<gene>
    <name evidence="1" type="ORF">MRB53_016204</name>
</gene>
<sequence length="453" mass="51737">MANSLVDLKEKGKTKTTKEAKNMRAMDDDDEEYQPLEDKNNLNSDDHLSEYSDEEELIDAIRNERIKKNAVGQHTSTPHTEIPPMQSTVPPSSTQGSMPTPSSMVGIPGSLTTESTVAPTPTQDLLVEQRTLSTIPTSLLQDMVRASTSKRVRDATRGINTERLIAVSGGTKLVVAVPLEDKFDIREYDKKEHVRRGIDRKCNKLYRTWRHNMKEHYEALVKAGKDPYIKPYRGVSGEDRAWMIGNIWTNKDKEELVKNRKKARANLPFNHTMGSQSFAAPMSAQAKEHGQRPDIAYFYKLTHYSTKKKKWVTPMCEQVHVQLEARHQGDESRRKEDEALGLPVTMPQEEMPMEVLGKKFYVKEYGVGLKRPRNRRQYVHMMKSLRFSTLLCPLTCKEVLLGKALILEHSYEEHSGNETFEDVVVYKEPSTYDNLLMALGSSSKSMADVYQRR</sequence>
<keyword evidence="2" id="KW-1185">Reference proteome</keyword>
<protein>
    <submittedName>
        <fullName evidence="1">Uncharacterized protein</fullName>
    </submittedName>
</protein>
<reference evidence="1 2" key="1">
    <citation type="journal article" date="2022" name="Hortic Res">
        <title>A haplotype resolved chromosomal level avocado genome allows analysis of novel avocado genes.</title>
        <authorList>
            <person name="Nath O."/>
            <person name="Fletcher S.J."/>
            <person name="Hayward A."/>
            <person name="Shaw L.M."/>
            <person name="Masouleh A.K."/>
            <person name="Furtado A."/>
            <person name="Henry R.J."/>
            <person name="Mitter N."/>
        </authorList>
    </citation>
    <scope>NUCLEOTIDE SEQUENCE [LARGE SCALE GENOMIC DNA]</scope>
    <source>
        <strain evidence="2">cv. Hass</strain>
    </source>
</reference>
<name>A0ACC2M1K5_PERAE</name>
<proteinExistence type="predicted"/>
<evidence type="ECO:0000313" key="2">
    <source>
        <dbReference type="Proteomes" id="UP001234297"/>
    </source>
</evidence>
<dbReference type="Proteomes" id="UP001234297">
    <property type="component" value="Chromosome 5"/>
</dbReference>
<evidence type="ECO:0000313" key="1">
    <source>
        <dbReference type="EMBL" id="KAJ8639510.1"/>
    </source>
</evidence>
<organism evidence="1 2">
    <name type="scientific">Persea americana</name>
    <name type="common">Avocado</name>
    <dbReference type="NCBI Taxonomy" id="3435"/>
    <lineage>
        <taxon>Eukaryota</taxon>
        <taxon>Viridiplantae</taxon>
        <taxon>Streptophyta</taxon>
        <taxon>Embryophyta</taxon>
        <taxon>Tracheophyta</taxon>
        <taxon>Spermatophyta</taxon>
        <taxon>Magnoliopsida</taxon>
        <taxon>Magnoliidae</taxon>
        <taxon>Laurales</taxon>
        <taxon>Lauraceae</taxon>
        <taxon>Persea</taxon>
    </lineage>
</organism>
<accession>A0ACC2M1K5</accession>
<dbReference type="EMBL" id="CM056813">
    <property type="protein sequence ID" value="KAJ8639510.1"/>
    <property type="molecule type" value="Genomic_DNA"/>
</dbReference>
<comment type="caution">
    <text evidence="1">The sequence shown here is derived from an EMBL/GenBank/DDBJ whole genome shotgun (WGS) entry which is preliminary data.</text>
</comment>